<accession>A0A6J4PX49</accession>
<feature type="compositionally biased region" description="Basic and acidic residues" evidence="1">
    <location>
        <begin position="1"/>
        <end position="10"/>
    </location>
</feature>
<name>A0A6J4PX49_9RHOB</name>
<dbReference type="EMBL" id="CADCUU010000385">
    <property type="protein sequence ID" value="CAA9426984.1"/>
    <property type="molecule type" value="Genomic_DNA"/>
</dbReference>
<organism evidence="2">
    <name type="scientific">uncultured Rubellimicrobium sp</name>
    <dbReference type="NCBI Taxonomy" id="543078"/>
    <lineage>
        <taxon>Bacteria</taxon>
        <taxon>Pseudomonadati</taxon>
        <taxon>Pseudomonadota</taxon>
        <taxon>Alphaproteobacteria</taxon>
        <taxon>Rhodobacterales</taxon>
        <taxon>Roseobacteraceae</taxon>
        <taxon>Rubellimicrobium</taxon>
        <taxon>environmental samples</taxon>
    </lineage>
</organism>
<feature type="region of interest" description="Disordered" evidence="1">
    <location>
        <begin position="1"/>
        <end position="69"/>
    </location>
</feature>
<evidence type="ECO:0000256" key="1">
    <source>
        <dbReference type="SAM" id="MobiDB-lite"/>
    </source>
</evidence>
<evidence type="ECO:0000313" key="2">
    <source>
        <dbReference type="EMBL" id="CAA9426984.1"/>
    </source>
</evidence>
<reference evidence="2" key="1">
    <citation type="submission" date="2020-02" db="EMBL/GenBank/DDBJ databases">
        <authorList>
            <person name="Meier V. D."/>
        </authorList>
    </citation>
    <scope>NUCLEOTIDE SEQUENCE</scope>
    <source>
        <strain evidence="2">AVDCRST_MAG15</strain>
    </source>
</reference>
<protein>
    <submittedName>
        <fullName evidence="2">Uncharacterized protein</fullName>
    </submittedName>
</protein>
<sequence length="69" mass="7512">MRPPKDRRDQGAQAAASGPRPVRGKVPVMRGRVSLAVLDGGSRRLTHRYPLRSTRQQASAPRRDAGPLA</sequence>
<proteinExistence type="predicted"/>
<dbReference type="AlphaFoldDB" id="A0A6J4PX49"/>
<gene>
    <name evidence="2" type="ORF">AVDCRST_MAG15-2592</name>
</gene>